<keyword evidence="2" id="KW-0150">Chloroplast</keyword>
<dbReference type="GO" id="GO:0003735">
    <property type="term" value="F:structural constituent of ribosome"/>
    <property type="evidence" value="ECO:0007669"/>
    <property type="project" value="InterPro"/>
</dbReference>
<reference evidence="2" key="1">
    <citation type="submission" date="2021-03" db="EMBL/GenBank/DDBJ databases">
        <title>The complete chloroplast genome of Ishige okamurae.</title>
        <authorList>
            <person name="Wang X."/>
        </authorList>
    </citation>
    <scope>NUCLEOTIDE SEQUENCE</scope>
</reference>
<evidence type="ECO:0000256" key="1">
    <source>
        <dbReference type="HAMAP-Rule" id="MF_00270"/>
    </source>
</evidence>
<dbReference type="InterPro" id="IPR001648">
    <property type="entry name" value="Ribosomal_bS18"/>
</dbReference>
<dbReference type="PANTHER" id="PTHR13479">
    <property type="entry name" value="30S RIBOSOMAL PROTEIN S18"/>
    <property type="match status" value="1"/>
</dbReference>
<dbReference type="Pfam" id="PF01084">
    <property type="entry name" value="Ribosomal_S18"/>
    <property type="match status" value="1"/>
</dbReference>
<dbReference type="GO" id="GO:0005763">
    <property type="term" value="C:mitochondrial small ribosomal subunit"/>
    <property type="evidence" value="ECO:0007669"/>
    <property type="project" value="TreeGrafter"/>
</dbReference>
<geneLocation type="chloroplast" evidence="2"/>
<keyword evidence="1" id="KW-0694">RNA-binding</keyword>
<sequence>MQQKKKSKNKKSTPIKITAKHTIDYKQIDLLLSCLTEQGKIKPRKITEFTLKQQRQLSKAVKRARILSLLPFVTVTEK</sequence>
<proteinExistence type="inferred from homology"/>
<dbReference type="EMBL" id="MW762687">
    <property type="protein sequence ID" value="QVJ99614.1"/>
    <property type="molecule type" value="Genomic_DNA"/>
</dbReference>
<name>A0A8E6D6A7_9PHAE</name>
<dbReference type="HAMAP" id="MF_00270">
    <property type="entry name" value="Ribosomal_bS18"/>
    <property type="match status" value="1"/>
</dbReference>
<gene>
    <name evidence="1 2" type="primary">rps18</name>
</gene>
<dbReference type="NCBIfam" id="TIGR00165">
    <property type="entry name" value="S18"/>
    <property type="match status" value="1"/>
</dbReference>
<dbReference type="RefSeq" id="YP_010185270.1">
    <property type="nucleotide sequence ID" value="NC_058314.1"/>
</dbReference>
<dbReference type="GO" id="GO:0070181">
    <property type="term" value="F:small ribosomal subunit rRNA binding"/>
    <property type="evidence" value="ECO:0007669"/>
    <property type="project" value="TreeGrafter"/>
</dbReference>
<accession>A0A8E6D6A7</accession>
<protein>
    <recommendedName>
        <fullName evidence="1">Small ribosomal subunit protein bS18c</fullName>
    </recommendedName>
</protein>
<dbReference type="GO" id="GO:0009507">
    <property type="term" value="C:chloroplast"/>
    <property type="evidence" value="ECO:0007669"/>
    <property type="project" value="UniProtKB-SubCell"/>
</dbReference>
<dbReference type="GO" id="GO:0006412">
    <property type="term" value="P:translation"/>
    <property type="evidence" value="ECO:0007669"/>
    <property type="project" value="UniProtKB-UniRule"/>
</dbReference>
<keyword evidence="1" id="KW-0687">Ribonucleoprotein</keyword>
<keyword evidence="2" id="KW-0934">Plastid</keyword>
<evidence type="ECO:0000313" key="2">
    <source>
        <dbReference type="EMBL" id="QVJ99614.1"/>
    </source>
</evidence>
<dbReference type="AlphaFoldDB" id="A0A8E6D6A7"/>
<dbReference type="PANTHER" id="PTHR13479:SF40">
    <property type="entry name" value="SMALL RIBOSOMAL SUBUNIT PROTEIN BS18M"/>
    <property type="match status" value="1"/>
</dbReference>
<comment type="subcellular location">
    <subcellularLocation>
        <location evidence="1">Plastid</location>
        <location evidence="1">Chloroplast</location>
    </subcellularLocation>
</comment>
<dbReference type="GeneID" id="68216453"/>
<organism evidence="2">
    <name type="scientific">Ishige okamurae</name>
    <dbReference type="NCBI Taxonomy" id="233772"/>
    <lineage>
        <taxon>Eukaryota</taxon>
        <taxon>Sar</taxon>
        <taxon>Stramenopiles</taxon>
        <taxon>Ochrophyta</taxon>
        <taxon>PX clade</taxon>
        <taxon>Phaeophyceae</taxon>
        <taxon>Ectocarpales</taxon>
        <taxon>Ishigeaceae</taxon>
        <taxon>Ishige</taxon>
    </lineage>
</organism>
<comment type="similarity">
    <text evidence="1">Belongs to the bacterial ribosomal protein bS18 family.</text>
</comment>
<keyword evidence="1 2" id="KW-0689">Ribosomal protein</keyword>
<keyword evidence="1" id="KW-0699">rRNA-binding</keyword>
<comment type="subunit">
    <text evidence="1">Part of the 30S ribosomal subunit.</text>
</comment>